<dbReference type="Gene3D" id="3.90.70.120">
    <property type="match status" value="1"/>
</dbReference>
<gene>
    <name evidence="2" type="ORF">PACLA_8A060840</name>
</gene>
<feature type="region of interest" description="Disordered" evidence="1">
    <location>
        <begin position="89"/>
        <end position="171"/>
    </location>
</feature>
<sequence>MALIKQTDFFYLFDSHARDSSGMPDPNGTAVVMKFANILGLEQYLYSLSMTLHANSFEIVPVQLNKHVCKASEQKSKCLKDRENVQKKRLSAETEGAKQARLTKASEYKKRKQSQETDSEQQIRLQKLSESKKRMQSEETDANRQIRLQKDCEYRKRKRSEETDTNRQIRLEKDRLYKKQKRARKVSQPQHEINQQDYLNMFDRTNNGGIEEQCWAKANINKSVQYINSTQIEEMLIARALPIMRVYIKPGGQRGYSGHCINLPQNVKELAMSLPRYPKDLAVIIVKAKGRENTFRDVTVRKQKVHNALVWLINNNPHYSELLINEDALNSLPENGVPPGLMTVETDDDIVSDDNCSPDVGPTDNPSEDIVYNDSTEMSSFLPVGEQQQQEIEAVRNQLSENEPVPWPSVENDPLNENQVSHLATMAFPTLFPDGKGDPPNQGLLRDVPLQERIKHLLEFAEIIDGKWVYRFANHPRFSYWAFNMIQRKRILQQSGIFLKQNPGEAHLTIDELREMAASNNANVFMSKVSRYVGNIAGTNAYWNRVREELKAIITSVGAPTLFFTFSSADMHWPELHALFKADTDNELGNSTSDVRRQNVINNPHVVDWFFTQRLESFVKHWLYDTLGAKWHWFRYEYQGRGSIHCHGTAKLNNDPGLCQLTQTALKGFLAQKFKDENDCSDTTELDQDIEAGQKAADTVCQYVD</sequence>
<proteinExistence type="predicted"/>
<evidence type="ECO:0000313" key="2">
    <source>
        <dbReference type="EMBL" id="CAB3993337.1"/>
    </source>
</evidence>
<evidence type="ECO:0000313" key="3">
    <source>
        <dbReference type="Proteomes" id="UP001152795"/>
    </source>
</evidence>
<reference evidence="2" key="1">
    <citation type="submission" date="2020-04" db="EMBL/GenBank/DDBJ databases">
        <authorList>
            <person name="Alioto T."/>
            <person name="Alioto T."/>
            <person name="Gomez Garrido J."/>
        </authorList>
    </citation>
    <scope>NUCLEOTIDE SEQUENCE</scope>
    <source>
        <strain evidence="2">A484AB</strain>
    </source>
</reference>
<dbReference type="AlphaFoldDB" id="A0A6S7HB88"/>
<dbReference type="Proteomes" id="UP001152795">
    <property type="component" value="Unassembled WGS sequence"/>
</dbReference>
<organism evidence="2 3">
    <name type="scientific">Paramuricea clavata</name>
    <name type="common">Red gorgonian</name>
    <name type="synonym">Violescent sea-whip</name>
    <dbReference type="NCBI Taxonomy" id="317549"/>
    <lineage>
        <taxon>Eukaryota</taxon>
        <taxon>Metazoa</taxon>
        <taxon>Cnidaria</taxon>
        <taxon>Anthozoa</taxon>
        <taxon>Octocorallia</taxon>
        <taxon>Malacalcyonacea</taxon>
        <taxon>Plexauridae</taxon>
        <taxon>Paramuricea</taxon>
    </lineage>
</organism>
<keyword evidence="3" id="KW-1185">Reference proteome</keyword>
<dbReference type="OrthoDB" id="5976378at2759"/>
<dbReference type="Pfam" id="PF20209">
    <property type="entry name" value="DUF6570"/>
    <property type="match status" value="1"/>
</dbReference>
<comment type="caution">
    <text evidence="2">The sequence shown here is derived from an EMBL/GenBank/DDBJ whole genome shotgun (WGS) entry which is preliminary data.</text>
</comment>
<accession>A0A6S7HB88</accession>
<name>A0A6S7HB88_PARCT</name>
<protein>
    <submittedName>
        <fullName evidence="2">Uncharacterized protein</fullName>
    </submittedName>
</protein>
<dbReference type="Pfam" id="PF14214">
    <property type="entry name" value="Helitron_like_N"/>
    <property type="match status" value="1"/>
</dbReference>
<dbReference type="InterPro" id="IPR046700">
    <property type="entry name" value="DUF6570"/>
</dbReference>
<feature type="compositionally biased region" description="Basic and acidic residues" evidence="1">
    <location>
        <begin position="127"/>
        <end position="171"/>
    </location>
</feature>
<evidence type="ECO:0000256" key="1">
    <source>
        <dbReference type="SAM" id="MobiDB-lite"/>
    </source>
</evidence>
<dbReference type="InterPro" id="IPR025476">
    <property type="entry name" value="Helitron_helicase-like"/>
</dbReference>
<feature type="compositionally biased region" description="Basic and acidic residues" evidence="1">
    <location>
        <begin position="89"/>
        <end position="108"/>
    </location>
</feature>
<dbReference type="EMBL" id="CACRXK020002240">
    <property type="protein sequence ID" value="CAB3993337.1"/>
    <property type="molecule type" value="Genomic_DNA"/>
</dbReference>